<keyword evidence="9" id="KW-1185">Reference proteome</keyword>
<name>A0A251WWB7_9RHOB</name>
<gene>
    <name evidence="8" type="ORF">BVC71_13145</name>
</gene>
<dbReference type="AlphaFoldDB" id="A0A251WWB7"/>
<organism evidence="8 9">
    <name type="scientific">Marivivens niveibacter</name>
    <dbReference type="NCBI Taxonomy" id="1930667"/>
    <lineage>
        <taxon>Bacteria</taxon>
        <taxon>Pseudomonadati</taxon>
        <taxon>Pseudomonadota</taxon>
        <taxon>Alphaproteobacteria</taxon>
        <taxon>Rhodobacterales</taxon>
        <taxon>Paracoccaceae</taxon>
        <taxon>Marivivens group</taxon>
        <taxon>Marivivens</taxon>
    </lineage>
</organism>
<comment type="caution">
    <text evidence="8">The sequence shown here is derived from an EMBL/GenBank/DDBJ whole genome shotgun (WGS) entry which is preliminary data.</text>
</comment>
<evidence type="ECO:0000313" key="9">
    <source>
        <dbReference type="Proteomes" id="UP000194664"/>
    </source>
</evidence>
<feature type="transmembrane region" description="Helical" evidence="7">
    <location>
        <begin position="62"/>
        <end position="81"/>
    </location>
</feature>
<evidence type="ECO:0000256" key="3">
    <source>
        <dbReference type="ARBA" id="ARBA00022475"/>
    </source>
</evidence>
<feature type="transmembrane region" description="Helical" evidence="7">
    <location>
        <begin position="34"/>
        <end position="50"/>
    </location>
</feature>
<evidence type="ECO:0000256" key="5">
    <source>
        <dbReference type="ARBA" id="ARBA00022989"/>
    </source>
</evidence>
<feature type="transmembrane region" description="Helical" evidence="7">
    <location>
        <begin position="185"/>
        <end position="206"/>
    </location>
</feature>
<evidence type="ECO:0000256" key="7">
    <source>
        <dbReference type="SAM" id="Phobius"/>
    </source>
</evidence>
<dbReference type="PANTHER" id="PTHR30106:SF2">
    <property type="entry name" value="UPF0324 INNER MEMBRANE PROTEIN YEIH"/>
    <property type="match status" value="1"/>
</dbReference>
<evidence type="ECO:0000256" key="2">
    <source>
        <dbReference type="ARBA" id="ARBA00007977"/>
    </source>
</evidence>
<dbReference type="OrthoDB" id="5393513at2"/>
<feature type="transmembrane region" description="Helical" evidence="7">
    <location>
        <begin position="154"/>
        <end position="173"/>
    </location>
</feature>
<feature type="transmembrane region" description="Helical" evidence="7">
    <location>
        <begin position="119"/>
        <end position="142"/>
    </location>
</feature>
<dbReference type="PANTHER" id="PTHR30106">
    <property type="entry name" value="INNER MEMBRANE PROTEIN YEIH-RELATED"/>
    <property type="match status" value="1"/>
</dbReference>
<feature type="transmembrane region" description="Helical" evidence="7">
    <location>
        <begin position="218"/>
        <end position="235"/>
    </location>
</feature>
<reference evidence="8 9" key="1">
    <citation type="submission" date="2016-12" db="EMBL/GenBank/DDBJ databases">
        <title>The draft genome sequence of HSLHS2.</title>
        <authorList>
            <person name="Hu D."/>
            <person name="Wang L."/>
            <person name="Shao Z."/>
        </authorList>
    </citation>
    <scope>NUCLEOTIDE SEQUENCE [LARGE SCALE GENOMIC DNA]</scope>
    <source>
        <strain evidence="8">MCCC 1A06712</strain>
    </source>
</reference>
<evidence type="ECO:0008006" key="10">
    <source>
        <dbReference type="Google" id="ProtNLM"/>
    </source>
</evidence>
<feature type="transmembrane region" description="Helical" evidence="7">
    <location>
        <begin position="308"/>
        <end position="328"/>
    </location>
</feature>
<evidence type="ECO:0000256" key="1">
    <source>
        <dbReference type="ARBA" id="ARBA00004651"/>
    </source>
</evidence>
<comment type="similarity">
    <text evidence="2">Belongs to the UPF0324 family.</text>
</comment>
<feature type="transmembrane region" description="Helical" evidence="7">
    <location>
        <begin position="87"/>
        <end position="107"/>
    </location>
</feature>
<keyword evidence="4 7" id="KW-0812">Transmembrane</keyword>
<keyword evidence="5 7" id="KW-1133">Transmembrane helix</keyword>
<evidence type="ECO:0000256" key="6">
    <source>
        <dbReference type="ARBA" id="ARBA00023136"/>
    </source>
</evidence>
<evidence type="ECO:0000313" key="8">
    <source>
        <dbReference type="EMBL" id="OUD08445.1"/>
    </source>
</evidence>
<keyword evidence="6 7" id="KW-0472">Membrane</keyword>
<sequence length="330" mass="33974">MLRMTDKLRAIGPGLLMAGLVAMAAQFLSDHYGAPAMLMAILLGIPFQFLSTEPRTSAGIQFASRMVLRIGVALLGVRVSIDLFANIGPAFAAVIAVSVVATIFAGIFSASVFGRDRAFGFLAGGAVAICGASAALAIAAFLPKHDKSETDLTFVVVTVTVASTIAMILYPILATAMGMDVNQAGIFLGGTIHDVAQVVGAGFSMSDETGDVATLVKLFRVTMLAPVVFIGALFFRSSAQHGVRPPLLPGFVLGFFALVLLNSLHDIPPIVGDGLGQISRACLLTAVAAVGMKTSVQELRKVGGTSVAMIGALTVFLAALVAAGIFLFSA</sequence>
<dbReference type="GO" id="GO:0005886">
    <property type="term" value="C:plasma membrane"/>
    <property type="evidence" value="ECO:0007669"/>
    <property type="project" value="UniProtKB-SubCell"/>
</dbReference>
<feature type="transmembrane region" description="Helical" evidence="7">
    <location>
        <begin position="247"/>
        <end position="265"/>
    </location>
</feature>
<dbReference type="Pfam" id="PF03601">
    <property type="entry name" value="Cons_hypoth698"/>
    <property type="match status" value="1"/>
</dbReference>
<protein>
    <recommendedName>
        <fullName evidence="10">Sulfate exporter family transporter</fullName>
    </recommendedName>
</protein>
<keyword evidence="3" id="KW-1003">Cell membrane</keyword>
<evidence type="ECO:0000256" key="4">
    <source>
        <dbReference type="ARBA" id="ARBA00022692"/>
    </source>
</evidence>
<dbReference type="Proteomes" id="UP000194664">
    <property type="component" value="Unassembled WGS sequence"/>
</dbReference>
<comment type="subcellular location">
    <subcellularLocation>
        <location evidence="1">Cell membrane</location>
        <topology evidence="1">Multi-pass membrane protein</topology>
    </subcellularLocation>
</comment>
<proteinExistence type="inferred from homology"/>
<accession>A0A251WWB7</accession>
<dbReference type="EMBL" id="MSPP01000005">
    <property type="protein sequence ID" value="OUD08445.1"/>
    <property type="molecule type" value="Genomic_DNA"/>
</dbReference>
<dbReference type="InterPro" id="IPR018383">
    <property type="entry name" value="UPF0324_pro"/>
</dbReference>